<evidence type="ECO:0000313" key="3">
    <source>
        <dbReference type="EMBL" id="CAF1372209.1"/>
    </source>
</evidence>
<keyword evidence="1" id="KW-1133">Transmembrane helix</keyword>
<feature type="non-terminal residue" evidence="4">
    <location>
        <position position="303"/>
    </location>
</feature>
<dbReference type="Proteomes" id="UP000682733">
    <property type="component" value="Unassembled WGS sequence"/>
</dbReference>
<dbReference type="InterPro" id="IPR052448">
    <property type="entry name" value="DnaJ_C16_autophagy_reg"/>
</dbReference>
<feature type="domain" description="J" evidence="2">
    <location>
        <begin position="34"/>
        <end position="98"/>
    </location>
</feature>
<dbReference type="InterPro" id="IPR036869">
    <property type="entry name" value="J_dom_sf"/>
</dbReference>
<dbReference type="InterPro" id="IPR036249">
    <property type="entry name" value="Thioredoxin-like_sf"/>
</dbReference>
<evidence type="ECO:0000256" key="1">
    <source>
        <dbReference type="SAM" id="Phobius"/>
    </source>
</evidence>
<dbReference type="InterPro" id="IPR001623">
    <property type="entry name" value="DnaJ_domain"/>
</dbReference>
<accession>A0A8S2RVD5</accession>
<organism evidence="4 5">
    <name type="scientific">Didymodactylos carnosus</name>
    <dbReference type="NCBI Taxonomy" id="1234261"/>
    <lineage>
        <taxon>Eukaryota</taxon>
        <taxon>Metazoa</taxon>
        <taxon>Spiralia</taxon>
        <taxon>Gnathifera</taxon>
        <taxon>Rotifera</taxon>
        <taxon>Eurotatoria</taxon>
        <taxon>Bdelloidea</taxon>
        <taxon>Philodinida</taxon>
        <taxon>Philodinidae</taxon>
        <taxon>Didymodactylos</taxon>
    </lineage>
</organism>
<dbReference type="PROSITE" id="PS50076">
    <property type="entry name" value="DNAJ_2"/>
    <property type="match status" value="1"/>
</dbReference>
<dbReference type="SUPFAM" id="SSF46565">
    <property type="entry name" value="Chaperone J-domain"/>
    <property type="match status" value="1"/>
</dbReference>
<reference evidence="4" key="1">
    <citation type="submission" date="2021-02" db="EMBL/GenBank/DDBJ databases">
        <authorList>
            <person name="Nowell W R."/>
        </authorList>
    </citation>
    <scope>NUCLEOTIDE SEQUENCE</scope>
</reference>
<comment type="caution">
    <text evidence="4">The sequence shown here is derived from an EMBL/GenBank/DDBJ whole genome shotgun (WGS) entry which is preliminary data.</text>
</comment>
<dbReference type="Proteomes" id="UP000677228">
    <property type="component" value="Unassembled WGS sequence"/>
</dbReference>
<proteinExistence type="predicted"/>
<name>A0A8S2RVD5_9BILA</name>
<dbReference type="EMBL" id="CAJOBA010045778">
    <property type="protein sequence ID" value="CAF4181312.1"/>
    <property type="molecule type" value="Genomic_DNA"/>
</dbReference>
<dbReference type="CDD" id="cd06257">
    <property type="entry name" value="DnaJ"/>
    <property type="match status" value="1"/>
</dbReference>
<dbReference type="PANTHER" id="PTHR44303">
    <property type="entry name" value="DNAJ HOMOLOG SUBFAMILY C MEMBER 16"/>
    <property type="match status" value="1"/>
</dbReference>
<evidence type="ECO:0000313" key="5">
    <source>
        <dbReference type="Proteomes" id="UP000682733"/>
    </source>
</evidence>
<keyword evidence="1" id="KW-0472">Membrane</keyword>
<dbReference type="Gene3D" id="1.10.287.110">
    <property type="entry name" value="DnaJ domain"/>
    <property type="match status" value="1"/>
</dbReference>
<dbReference type="PRINTS" id="PR00625">
    <property type="entry name" value="JDOMAIN"/>
</dbReference>
<dbReference type="PROSITE" id="PS00636">
    <property type="entry name" value="DNAJ_1"/>
    <property type="match status" value="1"/>
</dbReference>
<dbReference type="InterPro" id="IPR018253">
    <property type="entry name" value="DnaJ_domain_CS"/>
</dbReference>
<evidence type="ECO:0000313" key="4">
    <source>
        <dbReference type="EMBL" id="CAF4181312.1"/>
    </source>
</evidence>
<sequence length="303" mass="35264">MCSIHWKSHIYLSIIFIVFAIQPPLFNSNTNDFNPYDVLGLKKSATDKEIRAAYKKLAKYWHPDKNSEANAHDQFTKINAAYEILSDSEKKSNYDQYGTTSNDNSQRGSYGFRDPYDMFRSQFGNFYFFSDTPHGSKKTINARELINDILPNSHIKPYILFGSTNFCIRCQQPASIFRSMQKQFDDVGIGTGEFNIRDRWVSNELGIIDNPCLVGISQNKVYHFDENDYSETHIKEFVRKIIPVNYYVRTLHTIDDIYNYISTCNQTNKVHTILLTRHKFPTLKYVIPCLQYSQRIECAVLNS</sequence>
<dbReference type="SUPFAM" id="SSF52833">
    <property type="entry name" value="Thioredoxin-like"/>
    <property type="match status" value="1"/>
</dbReference>
<dbReference type="AlphaFoldDB" id="A0A8S2RVD5"/>
<dbReference type="Pfam" id="PF00226">
    <property type="entry name" value="DnaJ"/>
    <property type="match status" value="1"/>
</dbReference>
<feature type="transmembrane region" description="Helical" evidence="1">
    <location>
        <begin position="9"/>
        <end position="26"/>
    </location>
</feature>
<gene>
    <name evidence="3" type="ORF">OVA965_LOCUS31726</name>
    <name evidence="4" type="ORF">TMI583_LOCUS32564</name>
</gene>
<keyword evidence="1" id="KW-0812">Transmembrane</keyword>
<dbReference type="EMBL" id="CAJNOK010024104">
    <property type="protein sequence ID" value="CAF1372209.1"/>
    <property type="molecule type" value="Genomic_DNA"/>
</dbReference>
<dbReference type="PANTHER" id="PTHR44303:SF2">
    <property type="entry name" value="DNAJ HOMOLOG SUBFAMILY C MEMBER 16"/>
    <property type="match status" value="1"/>
</dbReference>
<dbReference type="SMART" id="SM00271">
    <property type="entry name" value="DnaJ"/>
    <property type="match status" value="1"/>
</dbReference>
<evidence type="ECO:0000259" key="2">
    <source>
        <dbReference type="PROSITE" id="PS50076"/>
    </source>
</evidence>
<protein>
    <recommendedName>
        <fullName evidence="2">J domain-containing protein</fullName>
    </recommendedName>
</protein>